<dbReference type="GO" id="GO:0061542">
    <property type="term" value="F:3-demethylubiquinol 3-O-methyltransferase activity"/>
    <property type="evidence" value="ECO:0007669"/>
    <property type="project" value="UniProtKB-EC"/>
</dbReference>
<name>A0ABV8NE99_9SPHI</name>
<dbReference type="Pfam" id="PF13489">
    <property type="entry name" value="Methyltransf_23"/>
    <property type="match status" value="1"/>
</dbReference>
<dbReference type="Gene3D" id="3.40.50.150">
    <property type="entry name" value="Vaccinia Virus protein VP39"/>
    <property type="match status" value="1"/>
</dbReference>
<gene>
    <name evidence="1" type="ORF">ACFOUY_01160</name>
</gene>
<organism evidence="1 2">
    <name type="scientific">Pedobacter jamesrossensis</name>
    <dbReference type="NCBI Taxonomy" id="1908238"/>
    <lineage>
        <taxon>Bacteria</taxon>
        <taxon>Pseudomonadati</taxon>
        <taxon>Bacteroidota</taxon>
        <taxon>Sphingobacteriia</taxon>
        <taxon>Sphingobacteriales</taxon>
        <taxon>Sphingobacteriaceae</taxon>
        <taxon>Pedobacter</taxon>
    </lineage>
</organism>
<dbReference type="Proteomes" id="UP001595792">
    <property type="component" value="Unassembled WGS sequence"/>
</dbReference>
<comment type="caution">
    <text evidence="1">The sequence shown here is derived from an EMBL/GenBank/DDBJ whole genome shotgun (WGS) entry which is preliminary data.</text>
</comment>
<dbReference type="GO" id="GO:0032259">
    <property type="term" value="P:methylation"/>
    <property type="evidence" value="ECO:0007669"/>
    <property type="project" value="UniProtKB-KW"/>
</dbReference>
<evidence type="ECO:0000313" key="1">
    <source>
        <dbReference type="EMBL" id="MFC4195300.1"/>
    </source>
</evidence>
<dbReference type="InterPro" id="IPR029063">
    <property type="entry name" value="SAM-dependent_MTases_sf"/>
</dbReference>
<dbReference type="RefSeq" id="WP_378958604.1">
    <property type="nucleotide sequence ID" value="NZ_JBHRXC010000016.1"/>
</dbReference>
<sequence length="248" mass="28664">MQPSTFKLYTFAFPYYLCLMDVFGKALTDFYKNGEADILWLHNSYDEPEEMPVDFFYRDDEEMPVLELQALQMCTGKVLDIGAGVGSHALLLQAFNIDVTAIDISEAAVQIMRNRGVKKAFVQDIFSYTEKFDTILMLMNGIGLTGTLPGFKEFLIKLKSLVNIEGQVLFDTSDIAYLYEDMPKPQNQYYGEVSYQYEYKGEKGNWFNWLYIDRKTIKLIAEETGWQSEIVFDDEEDQYLVRLTLIAS</sequence>
<dbReference type="EC" id="2.1.1.64" evidence="1"/>
<keyword evidence="1" id="KW-0489">Methyltransferase</keyword>
<reference evidence="2" key="1">
    <citation type="journal article" date="2019" name="Int. J. Syst. Evol. Microbiol.">
        <title>The Global Catalogue of Microorganisms (GCM) 10K type strain sequencing project: providing services to taxonomists for standard genome sequencing and annotation.</title>
        <authorList>
            <consortium name="The Broad Institute Genomics Platform"/>
            <consortium name="The Broad Institute Genome Sequencing Center for Infectious Disease"/>
            <person name="Wu L."/>
            <person name="Ma J."/>
        </authorList>
    </citation>
    <scope>NUCLEOTIDE SEQUENCE [LARGE SCALE GENOMIC DNA]</scope>
    <source>
        <strain evidence="2">CCM 8689</strain>
    </source>
</reference>
<dbReference type="CDD" id="cd02440">
    <property type="entry name" value="AdoMet_MTases"/>
    <property type="match status" value="1"/>
</dbReference>
<keyword evidence="1" id="KW-0808">Transferase</keyword>
<dbReference type="EMBL" id="JBHSBY010000008">
    <property type="protein sequence ID" value="MFC4195300.1"/>
    <property type="molecule type" value="Genomic_DNA"/>
</dbReference>
<protein>
    <submittedName>
        <fullName evidence="1">Class I SAM-dependent methyltransferase</fullName>
        <ecNumber evidence="1">2.1.1.222</ecNumber>
        <ecNumber evidence="1">2.1.1.64</ecNumber>
    </submittedName>
</protein>
<proteinExistence type="predicted"/>
<dbReference type="EC" id="2.1.1.222" evidence="1"/>
<dbReference type="GO" id="GO:0102208">
    <property type="term" value="F:2-polyprenyl-6-hydroxyphenol methylase activity"/>
    <property type="evidence" value="ECO:0007669"/>
    <property type="project" value="UniProtKB-EC"/>
</dbReference>
<keyword evidence="2" id="KW-1185">Reference proteome</keyword>
<dbReference type="SUPFAM" id="SSF53335">
    <property type="entry name" value="S-adenosyl-L-methionine-dependent methyltransferases"/>
    <property type="match status" value="1"/>
</dbReference>
<evidence type="ECO:0000313" key="2">
    <source>
        <dbReference type="Proteomes" id="UP001595792"/>
    </source>
</evidence>
<accession>A0ABV8NE99</accession>